<feature type="domain" description="Methylamine utilisation protein MauE" evidence="6">
    <location>
        <begin position="14"/>
        <end position="101"/>
    </location>
</feature>
<comment type="subcellular location">
    <subcellularLocation>
        <location evidence="1">Membrane</location>
        <topology evidence="1">Multi-pass membrane protein</topology>
    </subcellularLocation>
</comment>
<keyword evidence="4 5" id="KW-0472">Membrane</keyword>
<dbReference type="HOGENOM" id="CLU_128738_0_0_0"/>
<feature type="transmembrane region" description="Helical" evidence="5">
    <location>
        <begin position="15"/>
        <end position="34"/>
    </location>
</feature>
<dbReference type="KEGG" id="dgo:DGo_CA1000"/>
<dbReference type="STRING" id="745776.DGo_CA1000"/>
<feature type="transmembrane region" description="Helical" evidence="5">
    <location>
        <begin position="54"/>
        <end position="72"/>
    </location>
</feature>
<dbReference type="OrthoDB" id="9788974at2"/>
<dbReference type="GO" id="GO:0030416">
    <property type="term" value="P:methylamine metabolic process"/>
    <property type="evidence" value="ECO:0007669"/>
    <property type="project" value="InterPro"/>
</dbReference>
<keyword evidence="3 5" id="KW-1133">Transmembrane helix</keyword>
<evidence type="ECO:0000313" key="8">
    <source>
        <dbReference type="Proteomes" id="UP000007575"/>
    </source>
</evidence>
<reference evidence="7 8" key="1">
    <citation type="journal article" date="2012" name="PLoS ONE">
        <title>Genome sequence and transcriptome analysis of the radioresistant bacterium Deinococcus gobiensis: insights into the extreme environmental adaptations.</title>
        <authorList>
            <person name="Yuan M."/>
            <person name="Chen M."/>
            <person name="Zhang W."/>
            <person name="Lu W."/>
            <person name="Wang J."/>
            <person name="Yang M."/>
            <person name="Zhao P."/>
            <person name="Tang R."/>
            <person name="Li X."/>
            <person name="Hao Y."/>
            <person name="Zhou Z."/>
            <person name="Zhan Y."/>
            <person name="Yu H."/>
            <person name="Teng C."/>
            <person name="Yan Y."/>
            <person name="Ping S."/>
            <person name="Wang Y."/>
            <person name="Lin M."/>
        </authorList>
    </citation>
    <scope>NUCLEOTIDE SEQUENCE [LARGE SCALE GENOMIC DNA]</scope>
    <source>
        <strain evidence="7 8">I-0</strain>
    </source>
</reference>
<evidence type="ECO:0000256" key="1">
    <source>
        <dbReference type="ARBA" id="ARBA00004141"/>
    </source>
</evidence>
<evidence type="ECO:0000259" key="6">
    <source>
        <dbReference type="Pfam" id="PF07291"/>
    </source>
</evidence>
<dbReference type="Proteomes" id="UP000007575">
    <property type="component" value="Chromosome"/>
</dbReference>
<sequence length="140" mass="14742">MTQPDPSGTTPAQNAARLLLGSALIFAGVGHLTFARQEFQAQVPDSLPFDQDGVVLASGVAEIALGATLIGIPAKRRRTAGAVAAAFFVAVFPGNISQLLTHSDSLGLDTDTKRWLRLPGQPLLIAWALWSTGFFNKKGS</sequence>
<name>H8GZ79_DEIGI</name>
<dbReference type="GO" id="GO:0016020">
    <property type="term" value="C:membrane"/>
    <property type="evidence" value="ECO:0007669"/>
    <property type="project" value="UniProtKB-SubCell"/>
</dbReference>
<dbReference type="RefSeq" id="WP_014684410.1">
    <property type="nucleotide sequence ID" value="NC_017790.1"/>
</dbReference>
<organism evidence="7 8">
    <name type="scientific">Deinococcus gobiensis (strain DSM 21396 / JCM 16679 / CGMCC 1.7299 / I-0)</name>
    <dbReference type="NCBI Taxonomy" id="745776"/>
    <lineage>
        <taxon>Bacteria</taxon>
        <taxon>Thermotogati</taxon>
        <taxon>Deinococcota</taxon>
        <taxon>Deinococci</taxon>
        <taxon>Deinococcales</taxon>
        <taxon>Deinococcaceae</taxon>
        <taxon>Deinococcus</taxon>
    </lineage>
</organism>
<evidence type="ECO:0000256" key="5">
    <source>
        <dbReference type="SAM" id="Phobius"/>
    </source>
</evidence>
<evidence type="ECO:0000256" key="2">
    <source>
        <dbReference type="ARBA" id="ARBA00022692"/>
    </source>
</evidence>
<dbReference type="AlphaFoldDB" id="H8GZ79"/>
<evidence type="ECO:0000256" key="4">
    <source>
        <dbReference type="ARBA" id="ARBA00023136"/>
    </source>
</evidence>
<keyword evidence="8" id="KW-1185">Reference proteome</keyword>
<gene>
    <name evidence="7" type="ordered locus">DGo_CA1000</name>
</gene>
<keyword evidence="2 5" id="KW-0812">Transmembrane</keyword>
<protein>
    <recommendedName>
        <fullName evidence="6">Methylamine utilisation protein MauE domain-containing protein</fullName>
    </recommendedName>
</protein>
<evidence type="ECO:0000313" key="7">
    <source>
        <dbReference type="EMBL" id="AFD24927.1"/>
    </source>
</evidence>
<dbReference type="eggNOG" id="COG4270">
    <property type="taxonomic scope" value="Bacteria"/>
</dbReference>
<evidence type="ECO:0000256" key="3">
    <source>
        <dbReference type="ARBA" id="ARBA00022989"/>
    </source>
</evidence>
<accession>H8GZ79</accession>
<dbReference type="PANTHER" id="PTHR36974:SF1">
    <property type="entry name" value="DOXX FAMILY MEMBRANE PROTEIN"/>
    <property type="match status" value="1"/>
</dbReference>
<proteinExistence type="predicted"/>
<dbReference type="PATRIC" id="fig|745776.4.peg.1026"/>
<dbReference type="InterPro" id="IPR009908">
    <property type="entry name" value="Methylamine_util_MauE"/>
</dbReference>
<dbReference type="PANTHER" id="PTHR36974">
    <property type="entry name" value="MEMBRANE PROTEIN-RELATED"/>
    <property type="match status" value="1"/>
</dbReference>
<dbReference type="Pfam" id="PF07291">
    <property type="entry name" value="MauE"/>
    <property type="match status" value="1"/>
</dbReference>
<dbReference type="EMBL" id="CP002191">
    <property type="protein sequence ID" value="AFD24927.1"/>
    <property type="molecule type" value="Genomic_DNA"/>
</dbReference>
<feature type="transmembrane region" description="Helical" evidence="5">
    <location>
        <begin position="79"/>
        <end position="96"/>
    </location>
</feature>